<organism evidence="1 2">
    <name type="scientific">Alteromonas halophila</name>
    <dbReference type="NCBI Taxonomy" id="516698"/>
    <lineage>
        <taxon>Bacteria</taxon>
        <taxon>Pseudomonadati</taxon>
        <taxon>Pseudomonadota</taxon>
        <taxon>Gammaproteobacteria</taxon>
        <taxon>Alteromonadales</taxon>
        <taxon>Alteromonadaceae</taxon>
        <taxon>Alteromonas/Salinimonas group</taxon>
        <taxon>Alteromonas</taxon>
    </lineage>
</organism>
<reference evidence="1" key="2">
    <citation type="submission" date="2020-09" db="EMBL/GenBank/DDBJ databases">
        <authorList>
            <person name="Sun Q."/>
            <person name="Kim S."/>
        </authorList>
    </citation>
    <scope>NUCLEOTIDE SEQUENCE</scope>
    <source>
        <strain evidence="1">KCTC 22164</strain>
    </source>
</reference>
<protein>
    <submittedName>
        <fullName evidence="1">Uncharacterized protein</fullName>
    </submittedName>
</protein>
<evidence type="ECO:0000313" key="1">
    <source>
        <dbReference type="EMBL" id="GGW81432.1"/>
    </source>
</evidence>
<proteinExistence type="predicted"/>
<dbReference type="AlphaFoldDB" id="A0A918JL72"/>
<dbReference type="EMBL" id="BMXP01000002">
    <property type="protein sequence ID" value="GGW81432.1"/>
    <property type="molecule type" value="Genomic_DNA"/>
</dbReference>
<keyword evidence="2" id="KW-1185">Reference proteome</keyword>
<reference evidence="1" key="1">
    <citation type="journal article" date="2014" name="Int. J. Syst. Evol. Microbiol.">
        <title>Complete genome sequence of Corynebacterium casei LMG S-19264T (=DSM 44701T), isolated from a smear-ripened cheese.</title>
        <authorList>
            <consortium name="US DOE Joint Genome Institute (JGI-PGF)"/>
            <person name="Walter F."/>
            <person name="Albersmeier A."/>
            <person name="Kalinowski J."/>
            <person name="Ruckert C."/>
        </authorList>
    </citation>
    <scope>NUCLEOTIDE SEQUENCE</scope>
    <source>
        <strain evidence="1">KCTC 22164</strain>
    </source>
</reference>
<comment type="caution">
    <text evidence="1">The sequence shown here is derived from an EMBL/GenBank/DDBJ whole genome shotgun (WGS) entry which is preliminary data.</text>
</comment>
<name>A0A918JL72_9ALTE</name>
<evidence type="ECO:0000313" key="2">
    <source>
        <dbReference type="Proteomes" id="UP000631300"/>
    </source>
</evidence>
<dbReference type="Proteomes" id="UP000631300">
    <property type="component" value="Unassembled WGS sequence"/>
</dbReference>
<gene>
    <name evidence="1" type="ORF">GCM10007391_13260</name>
</gene>
<sequence length="74" mass="8437">MSACDATYKVGISFSNWCGDFDGALNEVREQLVYLKPSWYCLFAGMGRLPRTKDKPRRIEGKVTPLVNRYFPTA</sequence>
<accession>A0A918JL72</accession>